<reference evidence="1" key="1">
    <citation type="submission" date="2021-03" db="EMBL/GenBank/DDBJ databases">
        <title>Draft genome sequence of rust myrtle Austropuccinia psidii MF-1, a brazilian biotype.</title>
        <authorList>
            <person name="Quecine M.C."/>
            <person name="Pachon D.M.R."/>
            <person name="Bonatelli M.L."/>
            <person name="Correr F.H."/>
            <person name="Franceschini L.M."/>
            <person name="Leite T.F."/>
            <person name="Margarido G.R.A."/>
            <person name="Almeida C.A."/>
            <person name="Ferrarezi J.A."/>
            <person name="Labate C.A."/>
        </authorList>
    </citation>
    <scope>NUCLEOTIDE SEQUENCE</scope>
    <source>
        <strain evidence="1">MF-1</strain>
    </source>
</reference>
<dbReference type="PANTHER" id="PTHR35046:SF9">
    <property type="entry name" value="RNA-DIRECTED DNA POLYMERASE"/>
    <property type="match status" value="1"/>
</dbReference>
<evidence type="ECO:0008006" key="3">
    <source>
        <dbReference type="Google" id="ProtNLM"/>
    </source>
</evidence>
<dbReference type="InterPro" id="IPR012337">
    <property type="entry name" value="RNaseH-like_sf"/>
</dbReference>
<dbReference type="Proteomes" id="UP000765509">
    <property type="component" value="Unassembled WGS sequence"/>
</dbReference>
<dbReference type="GO" id="GO:0003676">
    <property type="term" value="F:nucleic acid binding"/>
    <property type="evidence" value="ECO:0007669"/>
    <property type="project" value="InterPro"/>
</dbReference>
<name>A0A9Q3FR78_9BASI</name>
<evidence type="ECO:0000313" key="2">
    <source>
        <dbReference type="Proteomes" id="UP000765509"/>
    </source>
</evidence>
<dbReference type="PANTHER" id="PTHR35046">
    <property type="entry name" value="ZINC KNUCKLE (CCHC-TYPE) FAMILY PROTEIN"/>
    <property type="match status" value="1"/>
</dbReference>
<dbReference type="EMBL" id="AVOT02047174">
    <property type="protein sequence ID" value="MBW0542443.1"/>
    <property type="molecule type" value="Genomic_DNA"/>
</dbReference>
<dbReference type="SUPFAM" id="SSF53098">
    <property type="entry name" value="Ribonuclease H-like"/>
    <property type="match status" value="1"/>
</dbReference>
<keyword evidence="2" id="KW-1185">Reference proteome</keyword>
<dbReference type="Gene3D" id="3.30.420.10">
    <property type="entry name" value="Ribonuclease H-like superfamily/Ribonuclease H"/>
    <property type="match status" value="1"/>
</dbReference>
<gene>
    <name evidence="1" type="ORF">O181_082158</name>
</gene>
<proteinExistence type="predicted"/>
<dbReference type="AlphaFoldDB" id="A0A9Q3FR78"/>
<sequence>MWQNNVAEYCKACDRCQKANKSTGKRLSNMIKIQEPRRPCKIIHMYWVANLPPGGDRSYNAFLVIVERFSKTPIFLPCHKDDTFIDTALLLWNRVVSWADIFTNIISDREPKFTSALWKNLHQLIGTKLSFSTACHP</sequence>
<evidence type="ECO:0000313" key="1">
    <source>
        <dbReference type="EMBL" id="MBW0542443.1"/>
    </source>
</evidence>
<accession>A0A9Q3FR78</accession>
<organism evidence="1 2">
    <name type="scientific">Austropuccinia psidii MF-1</name>
    <dbReference type="NCBI Taxonomy" id="1389203"/>
    <lineage>
        <taxon>Eukaryota</taxon>
        <taxon>Fungi</taxon>
        <taxon>Dikarya</taxon>
        <taxon>Basidiomycota</taxon>
        <taxon>Pucciniomycotina</taxon>
        <taxon>Pucciniomycetes</taxon>
        <taxon>Pucciniales</taxon>
        <taxon>Sphaerophragmiaceae</taxon>
        <taxon>Austropuccinia</taxon>
    </lineage>
</organism>
<comment type="caution">
    <text evidence="1">The sequence shown here is derived from an EMBL/GenBank/DDBJ whole genome shotgun (WGS) entry which is preliminary data.</text>
</comment>
<dbReference type="InterPro" id="IPR036397">
    <property type="entry name" value="RNaseH_sf"/>
</dbReference>
<protein>
    <recommendedName>
        <fullName evidence="3">Integrase catalytic domain-containing protein</fullName>
    </recommendedName>
</protein>